<reference evidence="9" key="1">
    <citation type="submission" date="2018-11" db="EMBL/GenBank/DDBJ databases">
        <authorList>
            <consortium name="Genoscope - CEA"/>
            <person name="William W."/>
        </authorList>
    </citation>
    <scope>NUCLEOTIDE SEQUENCE</scope>
</reference>
<dbReference type="SUPFAM" id="SSF49562">
    <property type="entry name" value="C2 domain (Calcium/lipid-binding domain, CaLB)"/>
    <property type="match status" value="2"/>
</dbReference>
<dbReference type="InterPro" id="IPR001164">
    <property type="entry name" value="ArfGAP_dom"/>
</dbReference>
<proteinExistence type="predicted"/>
<dbReference type="GO" id="GO:0008270">
    <property type="term" value="F:zinc ion binding"/>
    <property type="evidence" value="ECO:0007669"/>
    <property type="project" value="UniProtKB-KW"/>
</dbReference>
<feature type="domain" description="C2" evidence="7">
    <location>
        <begin position="154"/>
        <end position="279"/>
    </location>
</feature>
<evidence type="ECO:0000256" key="5">
    <source>
        <dbReference type="ARBA" id="ARBA00022837"/>
    </source>
</evidence>
<dbReference type="FunFam" id="2.60.40.150:FF:000190">
    <property type="entry name" value="ADP-ribosylation factor GTPase-activating protein AGD12"/>
    <property type="match status" value="1"/>
</dbReference>
<name>A0A3P5ZGK5_BRACM</name>
<dbReference type="PANTHER" id="PTHR46220">
    <property type="entry name" value="ADP-RIBOSYLATION FACTOR GTPASE-ACTIVATING PROTEIN AGD12"/>
    <property type="match status" value="1"/>
</dbReference>
<dbReference type="InterPro" id="IPR000008">
    <property type="entry name" value="C2_dom"/>
</dbReference>
<dbReference type="Pfam" id="PF00168">
    <property type="entry name" value="C2"/>
    <property type="match status" value="2"/>
</dbReference>
<organism evidence="9">
    <name type="scientific">Brassica campestris</name>
    <name type="common">Field mustard</name>
    <dbReference type="NCBI Taxonomy" id="3711"/>
    <lineage>
        <taxon>Eukaryota</taxon>
        <taxon>Viridiplantae</taxon>
        <taxon>Streptophyta</taxon>
        <taxon>Embryophyta</taxon>
        <taxon>Tracheophyta</taxon>
        <taxon>Spermatophyta</taxon>
        <taxon>Magnoliopsida</taxon>
        <taxon>eudicotyledons</taxon>
        <taxon>Gunneridae</taxon>
        <taxon>Pentapetalae</taxon>
        <taxon>rosids</taxon>
        <taxon>malvids</taxon>
        <taxon>Brassicales</taxon>
        <taxon>Brassicaceae</taxon>
        <taxon>Brassiceae</taxon>
        <taxon>Brassica</taxon>
    </lineage>
</organism>
<dbReference type="PROSITE" id="PS50004">
    <property type="entry name" value="C2"/>
    <property type="match status" value="2"/>
</dbReference>
<dbReference type="PRINTS" id="PR00405">
    <property type="entry name" value="REVINTRACTNG"/>
</dbReference>
<gene>
    <name evidence="9" type="ORF">BRAA01T01196Z</name>
</gene>
<evidence type="ECO:0000313" key="9">
    <source>
        <dbReference type="EMBL" id="VDC74694.1"/>
    </source>
</evidence>
<dbReference type="InterPro" id="IPR035892">
    <property type="entry name" value="C2_domain_sf"/>
</dbReference>
<dbReference type="SMART" id="SM00239">
    <property type="entry name" value="C2"/>
    <property type="match status" value="2"/>
</dbReference>
<protein>
    <submittedName>
        <fullName evidence="9">Uncharacterized protein</fullName>
    </submittedName>
</protein>
<dbReference type="CDD" id="cd08204">
    <property type="entry name" value="ArfGap"/>
    <property type="match status" value="1"/>
</dbReference>
<keyword evidence="2" id="KW-0479">Metal-binding</keyword>
<evidence type="ECO:0000259" key="8">
    <source>
        <dbReference type="PROSITE" id="PS50115"/>
    </source>
</evidence>
<keyword evidence="1" id="KW-0343">GTPase activation</keyword>
<dbReference type="InterPro" id="IPR038508">
    <property type="entry name" value="ArfGAP_dom_sf"/>
</dbReference>
<dbReference type="Pfam" id="PF01412">
    <property type="entry name" value="ArfGap"/>
    <property type="match status" value="1"/>
</dbReference>
<dbReference type="EMBL" id="LR031571">
    <property type="protein sequence ID" value="VDC74694.1"/>
    <property type="molecule type" value="Genomic_DNA"/>
</dbReference>
<dbReference type="Gene3D" id="1.10.220.150">
    <property type="entry name" value="Arf GTPase activating protein"/>
    <property type="match status" value="2"/>
</dbReference>
<evidence type="ECO:0000256" key="2">
    <source>
        <dbReference type="ARBA" id="ARBA00022723"/>
    </source>
</evidence>
<evidence type="ECO:0000256" key="6">
    <source>
        <dbReference type="PROSITE-ProRule" id="PRU00288"/>
    </source>
</evidence>
<evidence type="ECO:0000256" key="3">
    <source>
        <dbReference type="ARBA" id="ARBA00022771"/>
    </source>
</evidence>
<keyword evidence="5" id="KW-0106">Calcium</keyword>
<dbReference type="CDD" id="cd00030">
    <property type="entry name" value="C2"/>
    <property type="match status" value="1"/>
</dbReference>
<sequence>MSYSAAGQGKNSSGKRRISDLLTQSDNRVCADCSAPDPNWASANIGVFICLKCCGVHRSLGTHISKVVLSVTLDEWSDDEVDSMIEIGGNASANSVYEAFIPDGVSKPGPDASHDQRMQFIRSKYEHQEFLKPSLRITSVKGSNSSSSQQPVKSSFHLLISWWQHLEGMVEFIGLLKVTLKKGTNLAVRDTRTSDSYVVLTLGQQTAKSTVMKSNLNPVWNEELMLSVPHDYGSVKLVLSVTLDEWSDDEVDSMIEIGGNASANSIYEAFIPDGVSKPGPDASHDQRMRFIRSKYEHQEYLKPSLRITSVKGPNSSSSQQPVKSSFPVKHSMNLGHCSQSFDSWCMAEFIGSLKVTLKKGTNLAVRDIRTSDSYVVLTLGQQTAQSTVMKSNLNPVWNEELMLSVPHDYGSVKLQVFDYDTFSADDIMGEAGIDIQPLITSVMAFGDPEMFGDMQIGKWLKSCDNALIEDSIINIVDGKVKQEVHIKLQNVESGELELELQWLPLDQ</sequence>
<accession>A0A3P5ZGK5</accession>
<dbReference type="SMART" id="SM00105">
    <property type="entry name" value="ArfGap"/>
    <property type="match status" value="1"/>
</dbReference>
<dbReference type="Gene3D" id="2.60.40.150">
    <property type="entry name" value="C2 domain"/>
    <property type="match status" value="1"/>
</dbReference>
<dbReference type="FunFam" id="1.10.220.150:FF:000011">
    <property type="entry name" value="Arf-GAP with dual PH domain-containing protein 1"/>
    <property type="match status" value="1"/>
</dbReference>
<dbReference type="AlphaFoldDB" id="A0A3P5ZGK5"/>
<keyword evidence="3 6" id="KW-0863">Zinc-finger</keyword>
<dbReference type="SUPFAM" id="SSF57863">
    <property type="entry name" value="ArfGap/RecO-like zinc finger"/>
    <property type="match status" value="2"/>
</dbReference>
<keyword evidence="4" id="KW-0862">Zinc</keyword>
<evidence type="ECO:0000259" key="7">
    <source>
        <dbReference type="PROSITE" id="PS50004"/>
    </source>
</evidence>
<evidence type="ECO:0000256" key="4">
    <source>
        <dbReference type="ARBA" id="ARBA00022833"/>
    </source>
</evidence>
<dbReference type="PANTHER" id="PTHR46220:SF1">
    <property type="entry name" value="ADP-RIBOSYLATION FACTOR GTPASE-ACTIVATING PROTEIN AGD12"/>
    <property type="match status" value="1"/>
</dbReference>
<dbReference type="CDD" id="cd04038">
    <property type="entry name" value="C2_ArfGAP"/>
    <property type="match status" value="1"/>
</dbReference>
<evidence type="ECO:0000256" key="1">
    <source>
        <dbReference type="ARBA" id="ARBA00022468"/>
    </source>
</evidence>
<feature type="domain" description="Arf-GAP" evidence="8">
    <location>
        <begin position="15"/>
        <end position="130"/>
    </location>
</feature>
<dbReference type="InterPro" id="IPR044518">
    <property type="entry name" value="ARF_GAP_AGD11/12/13"/>
</dbReference>
<dbReference type="GO" id="GO:0005543">
    <property type="term" value="F:phospholipid binding"/>
    <property type="evidence" value="ECO:0007669"/>
    <property type="project" value="InterPro"/>
</dbReference>
<dbReference type="InterPro" id="IPR037278">
    <property type="entry name" value="ARFGAP/RecO"/>
</dbReference>
<feature type="domain" description="C2" evidence="7">
    <location>
        <begin position="333"/>
        <end position="451"/>
    </location>
</feature>
<dbReference type="PROSITE" id="PS50115">
    <property type="entry name" value="ARFGAP"/>
    <property type="match status" value="1"/>
</dbReference>
<dbReference type="GO" id="GO:0005096">
    <property type="term" value="F:GTPase activator activity"/>
    <property type="evidence" value="ECO:0007669"/>
    <property type="project" value="UniProtKB-KW"/>
</dbReference>